<comment type="caution">
    <text evidence="1">The sequence shown here is derived from an EMBL/GenBank/DDBJ whole genome shotgun (WGS) entry which is preliminary data.</text>
</comment>
<name>A0A0F9MJG0_9ZZZZ</name>
<reference evidence="1" key="1">
    <citation type="journal article" date="2015" name="Nature">
        <title>Complex archaea that bridge the gap between prokaryotes and eukaryotes.</title>
        <authorList>
            <person name="Spang A."/>
            <person name="Saw J.H."/>
            <person name="Jorgensen S.L."/>
            <person name="Zaremba-Niedzwiedzka K."/>
            <person name="Martijn J."/>
            <person name="Lind A.E."/>
            <person name="van Eijk R."/>
            <person name="Schleper C."/>
            <person name="Guy L."/>
            <person name="Ettema T.J."/>
        </authorList>
    </citation>
    <scope>NUCLEOTIDE SEQUENCE</scope>
</reference>
<evidence type="ECO:0000313" key="1">
    <source>
        <dbReference type="EMBL" id="KKN05914.1"/>
    </source>
</evidence>
<accession>A0A0F9MJG0</accession>
<protein>
    <submittedName>
        <fullName evidence="1">Uncharacterized protein</fullName>
    </submittedName>
</protein>
<dbReference type="AlphaFoldDB" id="A0A0F9MJG0"/>
<sequence>MRHFKGMYFCHTPIVDPNGSYDCSHIVAIDRIPEGCPVEEMFKMAVTGTKEWNNCVKEVRIKRDEGFDYVSATLNSEVVEWLNENVRNSTSKLRQDMPQGWMIYDPYKVEQAGHVDVFFFRLSDAMAFKLRWS</sequence>
<organism evidence="1">
    <name type="scientific">marine sediment metagenome</name>
    <dbReference type="NCBI Taxonomy" id="412755"/>
    <lineage>
        <taxon>unclassified sequences</taxon>
        <taxon>metagenomes</taxon>
        <taxon>ecological metagenomes</taxon>
    </lineage>
</organism>
<dbReference type="EMBL" id="LAZR01004747">
    <property type="protein sequence ID" value="KKN05914.1"/>
    <property type="molecule type" value="Genomic_DNA"/>
</dbReference>
<proteinExistence type="predicted"/>
<gene>
    <name evidence="1" type="ORF">LCGC14_1082430</name>
</gene>